<proteinExistence type="inferred from homology"/>
<evidence type="ECO:0000256" key="2">
    <source>
        <dbReference type="ARBA" id="ARBA00010480"/>
    </source>
</evidence>
<evidence type="ECO:0000256" key="1">
    <source>
        <dbReference type="ARBA" id="ARBA00001946"/>
    </source>
</evidence>
<organism evidence="11 12">
    <name type="scientific">Sphingomonas morindae</name>
    <dbReference type="NCBI Taxonomy" id="1541170"/>
    <lineage>
        <taxon>Bacteria</taxon>
        <taxon>Pseudomonadati</taxon>
        <taxon>Pseudomonadota</taxon>
        <taxon>Alphaproteobacteria</taxon>
        <taxon>Sphingomonadales</taxon>
        <taxon>Sphingomonadaceae</taxon>
        <taxon>Sphingomonas</taxon>
    </lineage>
</organism>
<dbReference type="InterPro" id="IPR005835">
    <property type="entry name" value="NTP_transferase_dom"/>
</dbReference>
<gene>
    <name evidence="11" type="primary">rfbA</name>
    <name evidence="11" type="ORF">LHA26_13755</name>
</gene>
<dbReference type="GO" id="GO:0008879">
    <property type="term" value="F:glucose-1-phosphate thymidylyltransferase activity"/>
    <property type="evidence" value="ECO:0007669"/>
    <property type="project" value="UniProtKB-EC"/>
</dbReference>
<evidence type="ECO:0000256" key="8">
    <source>
        <dbReference type="ARBA" id="ARBA00049336"/>
    </source>
</evidence>
<dbReference type="NCBIfam" id="TIGR01207">
    <property type="entry name" value="rmlA"/>
    <property type="match status" value="1"/>
</dbReference>
<evidence type="ECO:0000256" key="4">
    <source>
        <dbReference type="ARBA" id="ARBA00022679"/>
    </source>
</evidence>
<accession>A0ABY4X665</accession>
<reference evidence="11" key="1">
    <citation type="journal article" date="2022" name="Toxins">
        <title>Genomic Analysis of Sphingopyxis sp. USTB-05 for Biodegrading Cyanobacterial Hepatotoxins.</title>
        <authorList>
            <person name="Liu C."/>
            <person name="Xu Q."/>
            <person name="Zhao Z."/>
            <person name="Zhang H."/>
            <person name="Liu X."/>
            <person name="Yin C."/>
            <person name="Liu Y."/>
            <person name="Yan H."/>
        </authorList>
    </citation>
    <scope>NUCLEOTIDE SEQUENCE</scope>
    <source>
        <strain evidence="11">NBD5</strain>
    </source>
</reference>
<dbReference type="PANTHER" id="PTHR43532:SF1">
    <property type="entry name" value="GLUCOSE-1-PHOSPHATE THYMIDYLYLTRANSFERASE 1"/>
    <property type="match status" value="1"/>
</dbReference>
<protein>
    <recommendedName>
        <fullName evidence="3 9">Glucose-1-phosphate thymidylyltransferase</fullName>
        <ecNumber evidence="3 9">2.7.7.24</ecNumber>
    </recommendedName>
</protein>
<feature type="domain" description="Nucleotidyl transferase" evidence="10">
    <location>
        <begin position="4"/>
        <end position="236"/>
    </location>
</feature>
<comment type="similarity">
    <text evidence="2 9">Belongs to the glucose-1-phosphate thymidylyltransferase family.</text>
</comment>
<evidence type="ECO:0000256" key="7">
    <source>
        <dbReference type="ARBA" id="ARBA00022842"/>
    </source>
</evidence>
<dbReference type="PANTHER" id="PTHR43532">
    <property type="entry name" value="GLUCOSE-1-PHOSPHATE THYMIDYLYLTRANSFERASE"/>
    <property type="match status" value="1"/>
</dbReference>
<dbReference type="RefSeq" id="WP_252166156.1">
    <property type="nucleotide sequence ID" value="NZ_CP084930.1"/>
</dbReference>
<keyword evidence="7 9" id="KW-0460">Magnesium</keyword>
<dbReference type="Proteomes" id="UP001056937">
    <property type="component" value="Chromosome 1"/>
</dbReference>
<dbReference type="EC" id="2.7.7.24" evidence="3 9"/>
<dbReference type="InterPro" id="IPR005907">
    <property type="entry name" value="G1P_thy_trans_s"/>
</dbReference>
<evidence type="ECO:0000256" key="6">
    <source>
        <dbReference type="ARBA" id="ARBA00022723"/>
    </source>
</evidence>
<keyword evidence="4 9" id="KW-0808">Transferase</keyword>
<dbReference type="EMBL" id="CP084930">
    <property type="protein sequence ID" value="USI72347.1"/>
    <property type="molecule type" value="Genomic_DNA"/>
</dbReference>
<keyword evidence="6 9" id="KW-0479">Metal-binding</keyword>
<name>A0ABY4X665_9SPHN</name>
<comment type="catalytic activity">
    <reaction evidence="8 9">
        <text>dTTP + alpha-D-glucose 1-phosphate + H(+) = dTDP-alpha-D-glucose + diphosphate</text>
        <dbReference type="Rhea" id="RHEA:15225"/>
        <dbReference type="ChEBI" id="CHEBI:15378"/>
        <dbReference type="ChEBI" id="CHEBI:33019"/>
        <dbReference type="ChEBI" id="CHEBI:37568"/>
        <dbReference type="ChEBI" id="CHEBI:57477"/>
        <dbReference type="ChEBI" id="CHEBI:58601"/>
        <dbReference type="EC" id="2.7.7.24"/>
    </reaction>
</comment>
<evidence type="ECO:0000313" key="11">
    <source>
        <dbReference type="EMBL" id="USI72347.1"/>
    </source>
</evidence>
<dbReference type="Gene3D" id="3.90.550.10">
    <property type="entry name" value="Spore Coat Polysaccharide Biosynthesis Protein SpsA, Chain A"/>
    <property type="match status" value="1"/>
</dbReference>
<keyword evidence="12" id="KW-1185">Reference proteome</keyword>
<evidence type="ECO:0000256" key="9">
    <source>
        <dbReference type="RuleBase" id="RU003706"/>
    </source>
</evidence>
<dbReference type="InterPro" id="IPR029044">
    <property type="entry name" value="Nucleotide-diphossugar_trans"/>
</dbReference>
<dbReference type="Pfam" id="PF00483">
    <property type="entry name" value="NTP_transferase"/>
    <property type="match status" value="1"/>
</dbReference>
<comment type="function">
    <text evidence="9">Catalyzes the formation of dTDP-glucose, from dTTP and glucose 1-phosphate, as well as its pyrophosphorolysis.</text>
</comment>
<dbReference type="SUPFAM" id="SSF53448">
    <property type="entry name" value="Nucleotide-diphospho-sugar transferases"/>
    <property type="match status" value="1"/>
</dbReference>
<evidence type="ECO:0000256" key="3">
    <source>
        <dbReference type="ARBA" id="ARBA00012461"/>
    </source>
</evidence>
<evidence type="ECO:0000313" key="12">
    <source>
        <dbReference type="Proteomes" id="UP001056937"/>
    </source>
</evidence>
<evidence type="ECO:0000256" key="5">
    <source>
        <dbReference type="ARBA" id="ARBA00022695"/>
    </source>
</evidence>
<sequence>MRRGIILAGGAATRLYPLTLTVSKQLMPVYDKPMIYYPLSVLMLAGLREILIITTPHDAAAFQRLLGDGSRLGLAIDYAVQPEPAGLPQAYLLAEPWLKGAPSALILGDNIFYGNGFPAMLRAADARDEGATLFTYTVADPRAYGVAEIDAHGRVTGLEEKPVVPRSTHAVTGLYYCDGEAPSRAAALTPSPRGELEITDLLRGYLADRRLAAAPLGRGIAWLDTGTHASLLDAAHYVRIVEERQGLKIGCPEEIAWRLGFIDDEALDALARPLLKSGYGAYLLRQLAAGRAPRTAMAGPLAAHVHG</sequence>
<comment type="cofactor">
    <cofactor evidence="1">
        <name>Mg(2+)</name>
        <dbReference type="ChEBI" id="CHEBI:18420"/>
    </cofactor>
</comment>
<keyword evidence="5 9" id="KW-0548">Nucleotidyltransferase</keyword>
<evidence type="ECO:0000259" key="10">
    <source>
        <dbReference type="Pfam" id="PF00483"/>
    </source>
</evidence>